<evidence type="ECO:0000256" key="3">
    <source>
        <dbReference type="ARBA" id="ARBA00022801"/>
    </source>
</evidence>
<evidence type="ECO:0000313" key="7">
    <source>
        <dbReference type="EMBL" id="MBB5038087.1"/>
    </source>
</evidence>
<evidence type="ECO:0000313" key="8">
    <source>
        <dbReference type="Proteomes" id="UP000534294"/>
    </source>
</evidence>
<feature type="domain" description="MurNAc-LAA" evidence="6">
    <location>
        <begin position="100"/>
        <end position="209"/>
    </location>
</feature>
<evidence type="ECO:0000256" key="4">
    <source>
        <dbReference type="SAM" id="MobiDB-lite"/>
    </source>
</evidence>
<dbReference type="SMART" id="SM00646">
    <property type="entry name" value="Ami_3"/>
    <property type="match status" value="1"/>
</dbReference>
<dbReference type="GO" id="GO:0008745">
    <property type="term" value="F:N-acetylmuramoyl-L-alanine amidase activity"/>
    <property type="evidence" value="ECO:0007669"/>
    <property type="project" value="UniProtKB-EC"/>
</dbReference>
<dbReference type="Pfam" id="PF01520">
    <property type="entry name" value="Amidase_3"/>
    <property type="match status" value="1"/>
</dbReference>
<dbReference type="InterPro" id="IPR050695">
    <property type="entry name" value="N-acetylmuramoyl_amidase_3"/>
</dbReference>
<comment type="caution">
    <text evidence="7">The sequence shown here is derived from an EMBL/GenBank/DDBJ whole genome shotgun (WGS) entry which is preliminary data.</text>
</comment>
<dbReference type="EC" id="3.5.1.28" evidence="2"/>
<sequence>MPRFVSRFAFGLLLLLASCQSQPGKGRSSTYGDRPGPQGFNTVIVDAGHGGKDSGAKARGLVEKQLALDVAKRVRSELWPSYKVVLMRESDRFVELDNRVSIANRYPNAVLVSIHFNYGNRRRAGPETYYWRSDSYALAKRVQRNLSAVAPYESGNAGLVRRRLRLTRNPTIPCILVECGYLTHSGEAKLAASSAYREKLAEAIARAIRDQSRDGDAGMGPIPRPIYAPPSRAGDARG</sequence>
<gene>
    <name evidence="7" type="ORF">HNQ64_002345</name>
</gene>
<dbReference type="SUPFAM" id="SSF53187">
    <property type="entry name" value="Zn-dependent exopeptidases"/>
    <property type="match status" value="1"/>
</dbReference>
<evidence type="ECO:0000256" key="2">
    <source>
        <dbReference type="ARBA" id="ARBA00011901"/>
    </source>
</evidence>
<dbReference type="Proteomes" id="UP000534294">
    <property type="component" value="Unassembled WGS sequence"/>
</dbReference>
<dbReference type="AlphaFoldDB" id="A0A7W8DQ84"/>
<evidence type="ECO:0000259" key="6">
    <source>
        <dbReference type="SMART" id="SM00646"/>
    </source>
</evidence>
<feature type="signal peptide" evidence="5">
    <location>
        <begin position="1"/>
        <end position="23"/>
    </location>
</feature>
<keyword evidence="3 7" id="KW-0378">Hydrolase</keyword>
<dbReference type="PANTHER" id="PTHR30404">
    <property type="entry name" value="N-ACETYLMURAMOYL-L-ALANINE AMIDASE"/>
    <property type="match status" value="1"/>
</dbReference>
<proteinExistence type="predicted"/>
<dbReference type="RefSeq" id="WP_184208578.1">
    <property type="nucleotide sequence ID" value="NZ_JACHIF010000004.1"/>
</dbReference>
<dbReference type="EMBL" id="JACHIF010000004">
    <property type="protein sequence ID" value="MBB5038087.1"/>
    <property type="molecule type" value="Genomic_DNA"/>
</dbReference>
<keyword evidence="5" id="KW-0732">Signal</keyword>
<accession>A0A7W8DQ84</accession>
<evidence type="ECO:0000256" key="1">
    <source>
        <dbReference type="ARBA" id="ARBA00001561"/>
    </source>
</evidence>
<dbReference type="CDD" id="cd02696">
    <property type="entry name" value="MurNAc-LAA"/>
    <property type="match status" value="1"/>
</dbReference>
<evidence type="ECO:0000256" key="5">
    <source>
        <dbReference type="SAM" id="SignalP"/>
    </source>
</evidence>
<dbReference type="PANTHER" id="PTHR30404:SF0">
    <property type="entry name" value="N-ACETYLMURAMOYL-L-ALANINE AMIDASE AMIC"/>
    <property type="match status" value="1"/>
</dbReference>
<dbReference type="InterPro" id="IPR002508">
    <property type="entry name" value="MurNAc-LAA_cat"/>
</dbReference>
<reference evidence="7 8" key="1">
    <citation type="submission" date="2020-08" db="EMBL/GenBank/DDBJ databases">
        <title>Genomic Encyclopedia of Type Strains, Phase IV (KMG-IV): sequencing the most valuable type-strain genomes for metagenomic binning, comparative biology and taxonomic classification.</title>
        <authorList>
            <person name="Goeker M."/>
        </authorList>
    </citation>
    <scope>NUCLEOTIDE SEQUENCE [LARGE SCALE GENOMIC DNA]</scope>
    <source>
        <strain evidence="7 8">DSM 12251</strain>
    </source>
</reference>
<feature type="region of interest" description="Disordered" evidence="4">
    <location>
        <begin position="211"/>
        <end position="238"/>
    </location>
</feature>
<protein>
    <recommendedName>
        <fullName evidence="2">N-acetylmuramoyl-L-alanine amidase</fullName>
        <ecNumber evidence="2">3.5.1.28</ecNumber>
    </recommendedName>
</protein>
<feature type="chain" id="PRO_5031546061" description="N-acetylmuramoyl-L-alanine amidase" evidence="5">
    <location>
        <begin position="24"/>
        <end position="238"/>
    </location>
</feature>
<dbReference type="GO" id="GO:0009253">
    <property type="term" value="P:peptidoglycan catabolic process"/>
    <property type="evidence" value="ECO:0007669"/>
    <property type="project" value="InterPro"/>
</dbReference>
<keyword evidence="8" id="KW-1185">Reference proteome</keyword>
<comment type="catalytic activity">
    <reaction evidence="1">
        <text>Hydrolyzes the link between N-acetylmuramoyl residues and L-amino acid residues in certain cell-wall glycopeptides.</text>
        <dbReference type="EC" id="3.5.1.28"/>
    </reaction>
</comment>
<dbReference type="PROSITE" id="PS51257">
    <property type="entry name" value="PROKAR_LIPOPROTEIN"/>
    <property type="match status" value="1"/>
</dbReference>
<dbReference type="Gene3D" id="3.40.630.40">
    <property type="entry name" value="Zn-dependent exopeptidases"/>
    <property type="match status" value="1"/>
</dbReference>
<organism evidence="7 8">
    <name type="scientific">Prosthecobacter dejongeii</name>
    <dbReference type="NCBI Taxonomy" id="48465"/>
    <lineage>
        <taxon>Bacteria</taxon>
        <taxon>Pseudomonadati</taxon>
        <taxon>Verrucomicrobiota</taxon>
        <taxon>Verrucomicrobiia</taxon>
        <taxon>Verrucomicrobiales</taxon>
        <taxon>Verrucomicrobiaceae</taxon>
        <taxon>Prosthecobacter</taxon>
    </lineage>
</organism>
<name>A0A7W8DQ84_9BACT</name>
<dbReference type="GO" id="GO:0030288">
    <property type="term" value="C:outer membrane-bounded periplasmic space"/>
    <property type="evidence" value="ECO:0007669"/>
    <property type="project" value="TreeGrafter"/>
</dbReference>